<keyword evidence="3" id="KW-0732">Signal</keyword>
<organism evidence="5 6">
    <name type="scientific">Micromonospora maris</name>
    <dbReference type="NCBI Taxonomy" id="1003110"/>
    <lineage>
        <taxon>Bacteria</taxon>
        <taxon>Bacillati</taxon>
        <taxon>Actinomycetota</taxon>
        <taxon>Actinomycetes</taxon>
        <taxon>Micromonosporales</taxon>
        <taxon>Micromonosporaceae</taxon>
        <taxon>Micromonospora</taxon>
    </lineage>
</organism>
<dbReference type="EMBL" id="LMWI01000001">
    <property type="protein sequence ID" value="KUJ48274.1"/>
    <property type="molecule type" value="Genomic_DNA"/>
</dbReference>
<protein>
    <recommendedName>
        <fullName evidence="4">DUF4349 domain-containing protein</fullName>
    </recommendedName>
</protein>
<comment type="caution">
    <text evidence="5">The sequence shown here is derived from an EMBL/GenBank/DDBJ whole genome shotgun (WGS) entry which is preliminary data.</text>
</comment>
<evidence type="ECO:0000259" key="4">
    <source>
        <dbReference type="Pfam" id="PF14257"/>
    </source>
</evidence>
<dbReference type="Proteomes" id="UP000053246">
    <property type="component" value="Unassembled WGS sequence"/>
</dbReference>
<evidence type="ECO:0000256" key="3">
    <source>
        <dbReference type="SAM" id="SignalP"/>
    </source>
</evidence>
<evidence type="ECO:0000313" key="6">
    <source>
        <dbReference type="Proteomes" id="UP000053246"/>
    </source>
</evidence>
<feature type="chain" id="PRO_5040830046" description="DUF4349 domain-containing protein" evidence="3">
    <location>
        <begin position="32"/>
        <end position="326"/>
    </location>
</feature>
<accession>A0A9X0LF93</accession>
<proteinExistence type="predicted"/>
<keyword evidence="6" id="KW-1185">Reference proteome</keyword>
<dbReference type="InterPro" id="IPR025645">
    <property type="entry name" value="DUF4349"/>
</dbReference>
<keyword evidence="2" id="KW-0472">Membrane</keyword>
<feature type="region of interest" description="Disordered" evidence="1">
    <location>
        <begin position="31"/>
        <end position="69"/>
    </location>
</feature>
<name>A0A9X0LF93_9ACTN</name>
<evidence type="ECO:0000313" key="5">
    <source>
        <dbReference type="EMBL" id="KUJ48274.1"/>
    </source>
</evidence>
<feature type="signal peptide" evidence="3">
    <location>
        <begin position="1"/>
        <end position="31"/>
    </location>
</feature>
<reference evidence="5 6" key="1">
    <citation type="submission" date="2015-10" db="EMBL/GenBank/DDBJ databases">
        <authorList>
            <person name="Ju K.-S."/>
            <person name="Doroghazi J.R."/>
            <person name="Metcalf W.W."/>
        </authorList>
    </citation>
    <scope>NUCLEOTIDE SEQUENCE [LARGE SCALE GENOMIC DNA]</scope>
    <source>
        <strain evidence="5 6">NRRL B-24793</strain>
    </source>
</reference>
<keyword evidence="2" id="KW-0812">Transmembrane</keyword>
<evidence type="ECO:0000256" key="2">
    <source>
        <dbReference type="SAM" id="Phobius"/>
    </source>
</evidence>
<gene>
    <name evidence="5" type="ORF">ADL17_04215</name>
</gene>
<dbReference type="Pfam" id="PF14257">
    <property type="entry name" value="DUF4349"/>
    <property type="match status" value="1"/>
</dbReference>
<feature type="transmembrane region" description="Helical" evidence="2">
    <location>
        <begin position="249"/>
        <end position="281"/>
    </location>
</feature>
<feature type="domain" description="DUF4349" evidence="4">
    <location>
        <begin position="71"/>
        <end position="280"/>
    </location>
</feature>
<feature type="region of interest" description="Disordered" evidence="1">
    <location>
        <begin position="293"/>
        <end position="326"/>
    </location>
</feature>
<sequence>MRLRRVGRHRTAAVGALLALLMLAGCGSGSGSDEATSSDAGAAAPPMADRGAGEPAQGGSGTATDTRVDQRSIIYTGSLEIKVDDVEAKAREAVSAATRAGGFVGGDQRRSAAADAVAELQLRVPADRFYPVVEELARLGSQQRRQIDTQDVTEETIDLDARIATQRARVDSARRLLAQADSISDLISLENELGRREADLASLEAKKRRLGDLTALSTITVTLVGPNASTTEDEDQLGFLVGLSGGWKVFLASMTVLVTVLGAVLPWLLVFGVPLGLLWWWHRRRRRGRDTGPALVAPVGAPPPSGLAVPGEVSGAPPVPGARSAP</sequence>
<dbReference type="PROSITE" id="PS51257">
    <property type="entry name" value="PROKAR_LIPOPROTEIN"/>
    <property type="match status" value="1"/>
</dbReference>
<evidence type="ECO:0000256" key="1">
    <source>
        <dbReference type="SAM" id="MobiDB-lite"/>
    </source>
</evidence>
<keyword evidence="2" id="KW-1133">Transmembrane helix</keyword>
<dbReference type="RefSeq" id="WP_043719678.1">
    <property type="nucleotide sequence ID" value="NZ_LMWI01000001.1"/>
</dbReference>
<dbReference type="AlphaFoldDB" id="A0A9X0LF93"/>